<dbReference type="GO" id="GO:0030015">
    <property type="term" value="C:CCR4-NOT core complex"/>
    <property type="evidence" value="ECO:0007669"/>
    <property type="project" value="InterPro"/>
</dbReference>
<accession>A0A9N8WHV7</accession>
<dbReference type="Proteomes" id="UP000789342">
    <property type="component" value="Unassembled WGS sequence"/>
</dbReference>
<reference evidence="10" key="1">
    <citation type="submission" date="2021-06" db="EMBL/GenBank/DDBJ databases">
        <authorList>
            <person name="Kallberg Y."/>
            <person name="Tangrot J."/>
            <person name="Rosling A."/>
        </authorList>
    </citation>
    <scope>NUCLEOTIDE SEQUENCE</scope>
    <source>
        <strain evidence="10">CL551</strain>
    </source>
</reference>
<dbReference type="AlphaFoldDB" id="A0A9N8WHV7"/>
<evidence type="ECO:0000259" key="9">
    <source>
        <dbReference type="Pfam" id="PF04065"/>
    </source>
</evidence>
<evidence type="ECO:0000256" key="3">
    <source>
        <dbReference type="ARBA" id="ARBA00007682"/>
    </source>
</evidence>
<sequence length="103" mass="12078">MSAENNEQSGTFQDVTRDIERTHLARHADIDRVLKKVAEGVETFEGIFDKIQATTNSNQKEKLEQDLKKEIKKLQRHRDQIKTWISSNDIKDKRALMDNRQIL</sequence>
<evidence type="ECO:0000256" key="8">
    <source>
        <dbReference type="ARBA" id="ARBA00023242"/>
    </source>
</evidence>
<dbReference type="PANTHER" id="PTHR23326">
    <property type="entry name" value="CCR4 NOT-RELATED"/>
    <property type="match status" value="1"/>
</dbReference>
<dbReference type="Pfam" id="PF04065">
    <property type="entry name" value="Not3"/>
    <property type="match status" value="1"/>
</dbReference>
<dbReference type="GO" id="GO:0005737">
    <property type="term" value="C:cytoplasm"/>
    <property type="evidence" value="ECO:0007669"/>
    <property type="project" value="UniProtKB-SubCell"/>
</dbReference>
<comment type="similarity">
    <text evidence="3">Belongs to the CNOT2/3/5 family.</text>
</comment>
<keyword evidence="8" id="KW-0539">Nucleus</keyword>
<proteinExistence type="inferred from homology"/>
<comment type="caution">
    <text evidence="10">The sequence shown here is derived from an EMBL/GenBank/DDBJ whole genome shotgun (WGS) entry which is preliminary data.</text>
</comment>
<protein>
    <submittedName>
        <fullName evidence="10">2778_t:CDS:1</fullName>
    </submittedName>
</protein>
<dbReference type="OrthoDB" id="293823at2759"/>
<dbReference type="InterPro" id="IPR040168">
    <property type="entry name" value="Not2/3/5"/>
</dbReference>
<evidence type="ECO:0000256" key="6">
    <source>
        <dbReference type="ARBA" id="ARBA00023015"/>
    </source>
</evidence>
<keyword evidence="11" id="KW-1185">Reference proteome</keyword>
<keyword evidence="4" id="KW-0963">Cytoplasm</keyword>
<dbReference type="GO" id="GO:0005634">
    <property type="term" value="C:nucleus"/>
    <property type="evidence" value="ECO:0007669"/>
    <property type="project" value="UniProtKB-SubCell"/>
</dbReference>
<dbReference type="InterPro" id="IPR007207">
    <property type="entry name" value="Not_N"/>
</dbReference>
<gene>
    <name evidence="10" type="ORF">AMORRO_LOCUS2628</name>
</gene>
<dbReference type="GO" id="GO:0006355">
    <property type="term" value="P:regulation of DNA-templated transcription"/>
    <property type="evidence" value="ECO:0007669"/>
    <property type="project" value="InterPro"/>
</dbReference>
<comment type="subcellular location">
    <subcellularLocation>
        <location evidence="2">Cytoplasm</location>
    </subcellularLocation>
    <subcellularLocation>
        <location evidence="1">Nucleus</location>
    </subcellularLocation>
</comment>
<evidence type="ECO:0000313" key="10">
    <source>
        <dbReference type="EMBL" id="CAG8487755.1"/>
    </source>
</evidence>
<dbReference type="EMBL" id="CAJVPV010001138">
    <property type="protein sequence ID" value="CAG8487755.1"/>
    <property type="molecule type" value="Genomic_DNA"/>
</dbReference>
<keyword evidence="7" id="KW-0804">Transcription</keyword>
<evidence type="ECO:0000256" key="1">
    <source>
        <dbReference type="ARBA" id="ARBA00004123"/>
    </source>
</evidence>
<evidence type="ECO:0000313" key="11">
    <source>
        <dbReference type="Proteomes" id="UP000789342"/>
    </source>
</evidence>
<name>A0A9N8WHV7_9GLOM</name>
<organism evidence="10 11">
    <name type="scientific">Acaulospora morrowiae</name>
    <dbReference type="NCBI Taxonomy" id="94023"/>
    <lineage>
        <taxon>Eukaryota</taxon>
        <taxon>Fungi</taxon>
        <taxon>Fungi incertae sedis</taxon>
        <taxon>Mucoromycota</taxon>
        <taxon>Glomeromycotina</taxon>
        <taxon>Glomeromycetes</taxon>
        <taxon>Diversisporales</taxon>
        <taxon>Acaulosporaceae</taxon>
        <taxon>Acaulospora</taxon>
    </lineage>
</organism>
<evidence type="ECO:0000256" key="4">
    <source>
        <dbReference type="ARBA" id="ARBA00022490"/>
    </source>
</evidence>
<evidence type="ECO:0000256" key="7">
    <source>
        <dbReference type="ARBA" id="ARBA00023163"/>
    </source>
</evidence>
<feature type="domain" description="CCR4-Not complex component Not N-terminal" evidence="9">
    <location>
        <begin position="27"/>
        <end position="101"/>
    </location>
</feature>
<keyword evidence="6" id="KW-0805">Transcription regulation</keyword>
<evidence type="ECO:0000256" key="2">
    <source>
        <dbReference type="ARBA" id="ARBA00004496"/>
    </source>
</evidence>
<evidence type="ECO:0000256" key="5">
    <source>
        <dbReference type="ARBA" id="ARBA00022491"/>
    </source>
</evidence>
<keyword evidence="5" id="KW-0678">Repressor</keyword>